<dbReference type="AlphaFoldDB" id="A0A937W0A6"/>
<organism evidence="2 3">
    <name type="scientific">Tectimicrobiota bacterium</name>
    <dbReference type="NCBI Taxonomy" id="2528274"/>
    <lineage>
        <taxon>Bacteria</taxon>
        <taxon>Pseudomonadati</taxon>
        <taxon>Nitrospinota/Tectimicrobiota group</taxon>
        <taxon>Candidatus Tectimicrobiota</taxon>
    </lineage>
</organism>
<dbReference type="GO" id="GO:0016705">
    <property type="term" value="F:oxidoreductase activity, acting on paired donors, with incorporation or reduction of molecular oxygen"/>
    <property type="evidence" value="ECO:0007669"/>
    <property type="project" value="InterPro"/>
</dbReference>
<comment type="caution">
    <text evidence="2">The sequence shown here is derived from an EMBL/GenBank/DDBJ whole genome shotgun (WGS) entry which is preliminary data.</text>
</comment>
<proteinExistence type="predicted"/>
<dbReference type="InterPro" id="IPR036661">
    <property type="entry name" value="Luciferase-like_sf"/>
</dbReference>
<feature type="region of interest" description="Disordered" evidence="1">
    <location>
        <begin position="1"/>
        <end position="31"/>
    </location>
</feature>
<dbReference type="EMBL" id="VGLS01000318">
    <property type="protein sequence ID" value="MBM3224406.1"/>
    <property type="molecule type" value="Genomic_DNA"/>
</dbReference>
<dbReference type="Gene3D" id="3.20.20.30">
    <property type="entry name" value="Luciferase-like domain"/>
    <property type="match status" value="1"/>
</dbReference>
<reference evidence="2" key="1">
    <citation type="submission" date="2019-03" db="EMBL/GenBank/DDBJ databases">
        <title>Lake Tanganyika Metagenome-Assembled Genomes (MAGs).</title>
        <authorList>
            <person name="Tran P."/>
        </authorList>
    </citation>
    <scope>NUCLEOTIDE SEQUENCE</scope>
    <source>
        <strain evidence="2">K_DeepCast_65m_m2_066</strain>
    </source>
</reference>
<sequence length="113" mass="12657">MAYCSTSPAVQEAPRKRRSKNHSSSSTLQTGTAYWERRQQRIARLEKLTYEEILDTKVIVGSPERVIDRLTQFKDMLGLTGFTAELNPGGLLPPAAVHRSLKLLVAEVMPAFK</sequence>
<name>A0A937W0A6_UNCTE</name>
<accession>A0A937W0A6</accession>
<evidence type="ECO:0000313" key="3">
    <source>
        <dbReference type="Proteomes" id="UP000712673"/>
    </source>
</evidence>
<evidence type="ECO:0000256" key="1">
    <source>
        <dbReference type="SAM" id="MobiDB-lite"/>
    </source>
</evidence>
<evidence type="ECO:0000313" key="2">
    <source>
        <dbReference type="EMBL" id="MBM3224406.1"/>
    </source>
</evidence>
<dbReference type="Proteomes" id="UP000712673">
    <property type="component" value="Unassembled WGS sequence"/>
</dbReference>
<evidence type="ECO:0008006" key="4">
    <source>
        <dbReference type="Google" id="ProtNLM"/>
    </source>
</evidence>
<gene>
    <name evidence="2" type="ORF">FJZ47_11470</name>
</gene>
<protein>
    <recommendedName>
        <fullName evidence="4">Luciferase-like domain-containing protein</fullName>
    </recommendedName>
</protein>
<dbReference type="SUPFAM" id="SSF51679">
    <property type="entry name" value="Bacterial luciferase-like"/>
    <property type="match status" value="1"/>
</dbReference>